<organism evidence="11">
    <name type="scientific">Chlorella variabilis</name>
    <name type="common">Green alga</name>
    <dbReference type="NCBI Taxonomy" id="554065"/>
    <lineage>
        <taxon>Eukaryota</taxon>
        <taxon>Viridiplantae</taxon>
        <taxon>Chlorophyta</taxon>
        <taxon>core chlorophytes</taxon>
        <taxon>Trebouxiophyceae</taxon>
        <taxon>Chlorellales</taxon>
        <taxon>Chlorellaceae</taxon>
        <taxon>Chlorella clade</taxon>
        <taxon>Chlorella</taxon>
    </lineage>
</organism>
<keyword evidence="8" id="KW-0927">Auxin signaling pathway</keyword>
<dbReference type="GO" id="GO:0009734">
    <property type="term" value="P:auxin-activated signaling pathway"/>
    <property type="evidence" value="ECO:0007669"/>
    <property type="project" value="UniProtKB-KW"/>
</dbReference>
<dbReference type="OrthoDB" id="513594at2759"/>
<feature type="binding site" evidence="9">
    <location>
        <position position="63"/>
    </location>
    <ligand>
        <name>Zn(2+)</name>
        <dbReference type="ChEBI" id="CHEBI:29105"/>
    </ligand>
</feature>
<keyword evidence="11" id="KW-1185">Reference proteome</keyword>
<dbReference type="InterPro" id="IPR011051">
    <property type="entry name" value="RmlC_Cupin_sf"/>
</dbReference>
<evidence type="ECO:0008006" key="12">
    <source>
        <dbReference type="Google" id="ProtNLM"/>
    </source>
</evidence>
<evidence type="ECO:0000313" key="11">
    <source>
        <dbReference type="Proteomes" id="UP000008141"/>
    </source>
</evidence>
<proteinExistence type="predicted"/>
<keyword evidence="5 9" id="KW-0862">Zinc</keyword>
<dbReference type="AlphaFoldDB" id="E1ZNK1"/>
<evidence type="ECO:0000256" key="3">
    <source>
        <dbReference type="ARBA" id="ARBA00022729"/>
    </source>
</evidence>
<reference evidence="10 11" key="1">
    <citation type="journal article" date="2010" name="Plant Cell">
        <title>The Chlorella variabilis NC64A genome reveals adaptation to photosymbiosis, coevolution with viruses, and cryptic sex.</title>
        <authorList>
            <person name="Blanc G."/>
            <person name="Duncan G."/>
            <person name="Agarkova I."/>
            <person name="Borodovsky M."/>
            <person name="Gurnon J."/>
            <person name="Kuo A."/>
            <person name="Lindquist E."/>
            <person name="Lucas S."/>
            <person name="Pangilinan J."/>
            <person name="Polle J."/>
            <person name="Salamov A."/>
            <person name="Terry A."/>
            <person name="Yamada T."/>
            <person name="Dunigan D.D."/>
            <person name="Grigoriev I.V."/>
            <person name="Claverie J.M."/>
            <person name="Van Etten J.L."/>
        </authorList>
    </citation>
    <scope>NUCLEOTIDE SEQUENCE [LARGE SCALE GENOMIC DNA]</scope>
    <source>
        <strain evidence="10 11">NC64A</strain>
    </source>
</reference>
<dbReference type="SUPFAM" id="SSF51182">
    <property type="entry name" value="RmlC-like cupins"/>
    <property type="match status" value="1"/>
</dbReference>
<dbReference type="GeneID" id="17352040"/>
<dbReference type="Proteomes" id="UP000008141">
    <property type="component" value="Unassembled WGS sequence"/>
</dbReference>
<dbReference type="EMBL" id="GL433855">
    <property type="protein sequence ID" value="EFN52696.1"/>
    <property type="molecule type" value="Genomic_DNA"/>
</dbReference>
<accession>E1ZNK1</accession>
<dbReference type="PANTHER" id="PTHR37236">
    <property type="entry name" value="AUXIN-BINDING PROTEIN 1"/>
    <property type="match status" value="1"/>
</dbReference>
<dbReference type="GO" id="GO:0032877">
    <property type="term" value="P:positive regulation of DNA endoreduplication"/>
    <property type="evidence" value="ECO:0007669"/>
    <property type="project" value="TreeGrafter"/>
</dbReference>
<feature type="binding site" evidence="9">
    <location>
        <position position="26"/>
    </location>
    <ligand>
        <name>Zn(2+)</name>
        <dbReference type="ChEBI" id="CHEBI:29105"/>
    </ligand>
</feature>
<dbReference type="InterPro" id="IPR000526">
    <property type="entry name" value="Auxin-bd"/>
</dbReference>
<keyword evidence="7" id="KW-0325">Glycoprotein</keyword>
<dbReference type="Pfam" id="PF02041">
    <property type="entry name" value="Auxin_BP"/>
    <property type="match status" value="1"/>
</dbReference>
<evidence type="ECO:0000256" key="1">
    <source>
        <dbReference type="ARBA" id="ARBA00004319"/>
    </source>
</evidence>
<dbReference type="GO" id="GO:0051781">
    <property type="term" value="P:positive regulation of cell division"/>
    <property type="evidence" value="ECO:0007669"/>
    <property type="project" value="TreeGrafter"/>
</dbReference>
<sequence>MRTFEVFQQTFAPGAATPIHEHACNEVFLVMRGEGTAFIRDKASGASAGSHQSTFNILPGARHQLVNTGAEDFQALVVTDNPPFRVGAA</sequence>
<dbReference type="GO" id="GO:0009826">
    <property type="term" value="P:unidimensional cell growth"/>
    <property type="evidence" value="ECO:0007669"/>
    <property type="project" value="TreeGrafter"/>
</dbReference>
<feature type="binding site" evidence="9">
    <location>
        <position position="20"/>
    </location>
    <ligand>
        <name>Zn(2+)</name>
        <dbReference type="ChEBI" id="CHEBI:29105"/>
    </ligand>
</feature>
<dbReference type="Gene3D" id="2.60.120.10">
    <property type="entry name" value="Jelly Rolls"/>
    <property type="match status" value="1"/>
</dbReference>
<dbReference type="GO" id="GO:0005788">
    <property type="term" value="C:endoplasmic reticulum lumen"/>
    <property type="evidence" value="ECO:0007669"/>
    <property type="project" value="UniProtKB-SubCell"/>
</dbReference>
<evidence type="ECO:0000256" key="8">
    <source>
        <dbReference type="ARBA" id="ARBA00023294"/>
    </source>
</evidence>
<keyword evidence="3" id="KW-0732">Signal</keyword>
<evidence type="ECO:0000256" key="9">
    <source>
        <dbReference type="PIRSR" id="PIRSR600526-2"/>
    </source>
</evidence>
<evidence type="ECO:0000256" key="5">
    <source>
        <dbReference type="ARBA" id="ARBA00022833"/>
    </source>
</evidence>
<evidence type="ECO:0000256" key="6">
    <source>
        <dbReference type="ARBA" id="ARBA00023170"/>
    </source>
</evidence>
<keyword evidence="4" id="KW-0256">Endoplasmic reticulum</keyword>
<keyword evidence="6" id="KW-0675">Receptor</keyword>
<dbReference type="RefSeq" id="XP_005844798.1">
    <property type="nucleotide sequence ID" value="XM_005844736.1"/>
</dbReference>
<name>E1ZNK1_CHLVA</name>
<dbReference type="InterPro" id="IPR014710">
    <property type="entry name" value="RmlC-like_jellyroll"/>
</dbReference>
<evidence type="ECO:0000256" key="2">
    <source>
        <dbReference type="ARBA" id="ARBA00022723"/>
    </source>
</evidence>
<dbReference type="InParanoid" id="E1ZNK1"/>
<keyword evidence="2 9" id="KW-0479">Metal-binding</keyword>
<feature type="binding site" evidence="9">
    <location>
        <position position="22"/>
    </location>
    <ligand>
        <name>Zn(2+)</name>
        <dbReference type="ChEBI" id="CHEBI:29105"/>
    </ligand>
</feature>
<dbReference type="PANTHER" id="PTHR37236:SF1">
    <property type="entry name" value="AUXIN-BINDING PROTEIN 1"/>
    <property type="match status" value="1"/>
</dbReference>
<dbReference type="GO" id="GO:0000911">
    <property type="term" value="P:cytokinesis by cell plate formation"/>
    <property type="evidence" value="ECO:0007669"/>
    <property type="project" value="TreeGrafter"/>
</dbReference>
<dbReference type="GO" id="GO:0010011">
    <property type="term" value="F:auxin binding"/>
    <property type="evidence" value="ECO:0007669"/>
    <property type="project" value="InterPro"/>
</dbReference>
<gene>
    <name evidence="10" type="ORF">CHLNCDRAFT_26559</name>
</gene>
<evidence type="ECO:0000256" key="4">
    <source>
        <dbReference type="ARBA" id="ARBA00022824"/>
    </source>
</evidence>
<dbReference type="GO" id="GO:0046872">
    <property type="term" value="F:metal ion binding"/>
    <property type="evidence" value="ECO:0007669"/>
    <property type="project" value="UniProtKB-KW"/>
</dbReference>
<evidence type="ECO:0000256" key="7">
    <source>
        <dbReference type="ARBA" id="ARBA00023180"/>
    </source>
</evidence>
<dbReference type="STRING" id="554065.E1ZNK1"/>
<protein>
    <recommendedName>
        <fullName evidence="12">Cupin 2 conserved barrel domain-containing protein</fullName>
    </recommendedName>
</protein>
<comment type="subcellular location">
    <subcellularLocation>
        <location evidence="1">Endoplasmic reticulum lumen</location>
    </subcellularLocation>
</comment>
<evidence type="ECO:0000313" key="10">
    <source>
        <dbReference type="EMBL" id="EFN52696.1"/>
    </source>
</evidence>
<dbReference type="KEGG" id="cvr:CHLNCDRAFT_26559"/>
<dbReference type="GO" id="GO:0045793">
    <property type="term" value="P:positive regulation of cell size"/>
    <property type="evidence" value="ECO:0007669"/>
    <property type="project" value="TreeGrafter"/>
</dbReference>